<organism evidence="1 2">
    <name type="scientific">Pedobacter duraquae</name>
    <dbReference type="NCBI Taxonomy" id="425511"/>
    <lineage>
        <taxon>Bacteria</taxon>
        <taxon>Pseudomonadati</taxon>
        <taxon>Bacteroidota</taxon>
        <taxon>Sphingobacteriia</taxon>
        <taxon>Sphingobacteriales</taxon>
        <taxon>Sphingobacteriaceae</taxon>
        <taxon>Pedobacter</taxon>
    </lineage>
</organism>
<protein>
    <submittedName>
        <fullName evidence="1">Uncharacterized protein</fullName>
    </submittedName>
</protein>
<dbReference type="EMBL" id="SNWM01000003">
    <property type="protein sequence ID" value="TDO21900.1"/>
    <property type="molecule type" value="Genomic_DNA"/>
</dbReference>
<dbReference type="AlphaFoldDB" id="A0A4R6IIU1"/>
<dbReference type="Proteomes" id="UP000295499">
    <property type="component" value="Unassembled WGS sequence"/>
</dbReference>
<proteinExistence type="predicted"/>
<evidence type="ECO:0000313" key="2">
    <source>
        <dbReference type="Proteomes" id="UP000295499"/>
    </source>
</evidence>
<accession>A0A4R6IIU1</accession>
<sequence>MAKQKEQEAEENPAELKDCFIITPIGGLGSETFKKADGLIKSVIDPVLREFGFKAVPAYLISVGGSITKQVIEHVINDELVIANLTGLNPNVMYELALRHAYKKKVITMAETDTKLPFDISDQRTIFYEDNLFGSTTVIPVLREYIREAIASEVTSNPVIDSIKEAAVINSSNLKENDTIKYLLTRFDRLERSLDLYNRNTDIKPSVNANSSVRRKTATFKPPVDFDGDSLHSKVLEIGKQTGVKIMSLQTGLDVVSVNFEADEVAKDRFFKEIFNLGVRSITNDV</sequence>
<name>A0A4R6IIU1_9SPHI</name>
<dbReference type="RefSeq" id="WP_133556777.1">
    <property type="nucleotide sequence ID" value="NZ_SNWM01000003.1"/>
</dbReference>
<comment type="caution">
    <text evidence="1">The sequence shown here is derived from an EMBL/GenBank/DDBJ whole genome shotgun (WGS) entry which is preliminary data.</text>
</comment>
<keyword evidence="2" id="KW-1185">Reference proteome</keyword>
<dbReference type="OrthoDB" id="9815193at2"/>
<reference evidence="1 2" key="1">
    <citation type="submission" date="2019-03" db="EMBL/GenBank/DDBJ databases">
        <title>Genomic Encyclopedia of Archaeal and Bacterial Type Strains, Phase II (KMG-II): from individual species to whole genera.</title>
        <authorList>
            <person name="Goeker M."/>
        </authorList>
    </citation>
    <scope>NUCLEOTIDE SEQUENCE [LARGE SCALE GENOMIC DNA]</scope>
    <source>
        <strain evidence="1 2">DSM 19034</strain>
    </source>
</reference>
<gene>
    <name evidence="1" type="ORF">CLV32_3008</name>
</gene>
<evidence type="ECO:0000313" key="1">
    <source>
        <dbReference type="EMBL" id="TDO21900.1"/>
    </source>
</evidence>